<name>A0AA88HGB8_ARTSF</name>
<dbReference type="InterPro" id="IPR027417">
    <property type="entry name" value="P-loop_NTPase"/>
</dbReference>
<dbReference type="SUPFAM" id="SSF52540">
    <property type="entry name" value="P-loop containing nucleoside triphosphate hydrolases"/>
    <property type="match status" value="1"/>
</dbReference>
<evidence type="ECO:0000313" key="2">
    <source>
        <dbReference type="EMBL" id="KAK2708423.1"/>
    </source>
</evidence>
<dbReference type="Proteomes" id="UP001187531">
    <property type="component" value="Unassembled WGS sequence"/>
</dbReference>
<sequence>MISSLLREQSKKNLMSSFMQISLNGRFYLGIITHSFEKPHYAQQRALFPCVEEKDVKSEAKSGSGRISAASIYALNQIEIQDGSCQVVVMTPSCQREKQIRSLIPGFGFYMHAKCLVTRLENETKNLKTYNESSPHIVVGTPDIFCIIGQGALDNENIKLLSRTRDFRNPIKRNSGEEDEFPENIRTSPVLDFAFDKESHDLE</sequence>
<proteinExistence type="predicted"/>
<dbReference type="Gene3D" id="3.40.50.300">
    <property type="entry name" value="P-loop containing nucleotide triphosphate hydrolases"/>
    <property type="match status" value="1"/>
</dbReference>
<dbReference type="GO" id="GO:0003676">
    <property type="term" value="F:nucleic acid binding"/>
    <property type="evidence" value="ECO:0007669"/>
    <property type="project" value="InterPro"/>
</dbReference>
<dbReference type="InterPro" id="IPR011545">
    <property type="entry name" value="DEAD/DEAH_box_helicase_dom"/>
</dbReference>
<dbReference type="EMBL" id="JAVRJZ010000018">
    <property type="protein sequence ID" value="KAK2708423.1"/>
    <property type="molecule type" value="Genomic_DNA"/>
</dbReference>
<protein>
    <recommendedName>
        <fullName evidence="1">DEAD/DEAH-box helicase domain-containing protein</fullName>
    </recommendedName>
</protein>
<comment type="caution">
    <text evidence="2">The sequence shown here is derived from an EMBL/GenBank/DDBJ whole genome shotgun (WGS) entry which is preliminary data.</text>
</comment>
<accession>A0AA88HGB8</accession>
<dbReference type="Pfam" id="PF00270">
    <property type="entry name" value="DEAD"/>
    <property type="match status" value="1"/>
</dbReference>
<dbReference type="GO" id="GO:0005524">
    <property type="term" value="F:ATP binding"/>
    <property type="evidence" value="ECO:0007669"/>
    <property type="project" value="InterPro"/>
</dbReference>
<dbReference type="AlphaFoldDB" id="A0AA88HGB8"/>
<feature type="domain" description="DEAD/DEAH-box helicase" evidence="1">
    <location>
        <begin position="42"/>
        <end position="149"/>
    </location>
</feature>
<gene>
    <name evidence="2" type="ORF">QYM36_014140</name>
</gene>
<evidence type="ECO:0000313" key="3">
    <source>
        <dbReference type="Proteomes" id="UP001187531"/>
    </source>
</evidence>
<reference evidence="2" key="1">
    <citation type="submission" date="2023-07" db="EMBL/GenBank/DDBJ databases">
        <title>Chromosome-level genome assembly of Artemia franciscana.</title>
        <authorList>
            <person name="Jo E."/>
        </authorList>
    </citation>
    <scope>NUCLEOTIDE SEQUENCE</scope>
    <source>
        <tissue evidence="2">Whole body</tissue>
    </source>
</reference>
<evidence type="ECO:0000259" key="1">
    <source>
        <dbReference type="Pfam" id="PF00270"/>
    </source>
</evidence>
<organism evidence="2 3">
    <name type="scientific">Artemia franciscana</name>
    <name type="common">Brine shrimp</name>
    <name type="synonym">Artemia sanfranciscana</name>
    <dbReference type="NCBI Taxonomy" id="6661"/>
    <lineage>
        <taxon>Eukaryota</taxon>
        <taxon>Metazoa</taxon>
        <taxon>Ecdysozoa</taxon>
        <taxon>Arthropoda</taxon>
        <taxon>Crustacea</taxon>
        <taxon>Branchiopoda</taxon>
        <taxon>Anostraca</taxon>
        <taxon>Artemiidae</taxon>
        <taxon>Artemia</taxon>
    </lineage>
</organism>
<keyword evidence="3" id="KW-1185">Reference proteome</keyword>